<dbReference type="Gene3D" id="2.60.40.10">
    <property type="entry name" value="Immunoglobulins"/>
    <property type="match status" value="1"/>
</dbReference>
<dbReference type="InterPro" id="IPR002772">
    <property type="entry name" value="Glyco_hydro_3_C"/>
</dbReference>
<evidence type="ECO:0000256" key="4">
    <source>
        <dbReference type="RuleBase" id="RU361161"/>
    </source>
</evidence>
<dbReference type="RefSeq" id="WP_128767130.1">
    <property type="nucleotide sequence ID" value="NZ_JBHUOO010000017.1"/>
</dbReference>
<evidence type="ECO:0000313" key="7">
    <source>
        <dbReference type="EMBL" id="RXG12102.1"/>
    </source>
</evidence>
<dbReference type="OrthoDB" id="9805821at2"/>
<evidence type="ECO:0000256" key="1">
    <source>
        <dbReference type="ARBA" id="ARBA00005336"/>
    </source>
</evidence>
<dbReference type="Pfam" id="PF00933">
    <property type="entry name" value="Glyco_hydro_3"/>
    <property type="match status" value="1"/>
</dbReference>
<evidence type="ECO:0000313" key="8">
    <source>
        <dbReference type="Proteomes" id="UP000289859"/>
    </source>
</evidence>
<dbReference type="GO" id="GO:0005975">
    <property type="term" value="P:carbohydrate metabolic process"/>
    <property type="evidence" value="ECO:0007669"/>
    <property type="project" value="InterPro"/>
</dbReference>
<reference evidence="7 8" key="1">
    <citation type="submission" date="2018-07" db="EMBL/GenBank/DDBJ databases">
        <title>Leeuwenhoekiella genomics.</title>
        <authorList>
            <person name="Tahon G."/>
            <person name="Willems A."/>
        </authorList>
    </citation>
    <scope>NUCLEOTIDE SEQUENCE [LARGE SCALE GENOMIC DNA]</scope>
    <source>
        <strain evidence="7 8">LMG 29608</strain>
    </source>
</reference>
<dbReference type="Pfam" id="PF14310">
    <property type="entry name" value="Fn3-like"/>
    <property type="match status" value="1"/>
</dbReference>
<comment type="caution">
    <text evidence="7">The sequence shown here is derived from an EMBL/GenBank/DDBJ whole genome shotgun (WGS) entry which is preliminary data.</text>
</comment>
<dbReference type="SMART" id="SM01217">
    <property type="entry name" value="Fn3_like"/>
    <property type="match status" value="1"/>
</dbReference>
<evidence type="ECO:0000259" key="6">
    <source>
        <dbReference type="SMART" id="SM01217"/>
    </source>
</evidence>
<dbReference type="PANTHER" id="PTHR42715:SF10">
    <property type="entry name" value="BETA-GLUCOSIDASE"/>
    <property type="match status" value="1"/>
</dbReference>
<gene>
    <name evidence="7" type="ORF">DSM02_3948</name>
</gene>
<dbReference type="InterPro" id="IPR001764">
    <property type="entry name" value="Glyco_hydro_3_N"/>
</dbReference>
<dbReference type="AlphaFoldDB" id="A0A4Q0NR34"/>
<dbReference type="Gene3D" id="3.20.20.300">
    <property type="entry name" value="Glycoside hydrolase, family 3, N-terminal domain"/>
    <property type="match status" value="1"/>
</dbReference>
<dbReference type="PANTHER" id="PTHR42715">
    <property type="entry name" value="BETA-GLUCOSIDASE"/>
    <property type="match status" value="1"/>
</dbReference>
<keyword evidence="4" id="KW-0326">Glycosidase</keyword>
<dbReference type="InterPro" id="IPR019800">
    <property type="entry name" value="Glyco_hydro_3_AS"/>
</dbReference>
<keyword evidence="3" id="KW-0119">Carbohydrate metabolism</keyword>
<organism evidence="7 8">
    <name type="scientific">Leeuwenhoekiella polynyae</name>
    <dbReference type="NCBI Taxonomy" id="1550906"/>
    <lineage>
        <taxon>Bacteria</taxon>
        <taxon>Pseudomonadati</taxon>
        <taxon>Bacteroidota</taxon>
        <taxon>Flavobacteriia</taxon>
        <taxon>Flavobacteriales</taxon>
        <taxon>Flavobacteriaceae</taxon>
        <taxon>Leeuwenhoekiella</taxon>
    </lineage>
</organism>
<feature type="chain" id="PRO_5020802361" evidence="5">
    <location>
        <begin position="19"/>
        <end position="769"/>
    </location>
</feature>
<dbReference type="InterPro" id="IPR017853">
    <property type="entry name" value="GH"/>
</dbReference>
<keyword evidence="8" id="KW-1185">Reference proteome</keyword>
<dbReference type="GO" id="GO:0004553">
    <property type="term" value="F:hydrolase activity, hydrolyzing O-glycosyl compounds"/>
    <property type="evidence" value="ECO:0007669"/>
    <property type="project" value="InterPro"/>
</dbReference>
<evidence type="ECO:0000256" key="5">
    <source>
        <dbReference type="SAM" id="SignalP"/>
    </source>
</evidence>
<sequence length="769" mass="83470">MKFKTLTMLLLTFGALHAQQTTKELVDALTLDEKIALVIGTGMNIPGLPEGNGVPQAIVGSTNNEVAGAAGTSYGIFRLDIPVVVFADGPAGIRISPTREDIPDQTFYATAFPTASSLSSSWNIALAEEVGKAFGIEGRDYGVDFLLAPALNIQRNPLGGRNFEYYSEDPVLAGMITSGFVNGVQSQGLGATIKHFVANNSETNRTALNTVVSERALREIYLRGFKIALDNSNPWAIMSSYNKINGTYASENEELLYQLLREEWGYKGFVMTDWFAGKDPVAQMKAGNDLLMPGTDAQAKAIKEAVESGALDESILDRNVMAILNAYQKTFAFKGYEPTGVTDLEGHKAIARQAATEGMVLLKNENAVLPLQPEAKIALFGSSSYETIAGGTGSGDVNKAYSVSLLEGLKNAGLNLDTELTTTYEAYMKKERAKIPPKAMFFLKDELVPEKEWTLETLNALAAKNDMAIFTLGRTSGEFQDREETGDFDLTETELTLLKNIKQTFGSKGKPVIVVLNIGGVIETASWKGLADAILLTWQPGQEAGNAITDLLTGAVTPSGKLPITFPKTLASVSSSKNFPGSVLDPNTPKPENPLQGVPSEEVYEEGIYVGYRYYDSFDVPVSYPFGFGLSYTTFEYDDLDVTFDNTIKIAFSIKNTGEYTGKEVAQVYVEASQNGLEKPLKELKAFGKTKSLNPGETQTLTFELKLKDLASYDDTKHAWVLDTGSYTILVSTDAETPKLKAVIQIDQSVISETNALLSPQKPIDLLKK</sequence>
<dbReference type="InterPro" id="IPR036962">
    <property type="entry name" value="Glyco_hydro_3_N_sf"/>
</dbReference>
<dbReference type="InterPro" id="IPR036881">
    <property type="entry name" value="Glyco_hydro_3_C_sf"/>
</dbReference>
<dbReference type="InterPro" id="IPR013783">
    <property type="entry name" value="Ig-like_fold"/>
</dbReference>
<accession>A0A4Q0NR34</accession>
<keyword evidence="5" id="KW-0732">Signal</keyword>
<dbReference type="SUPFAM" id="SSF52279">
    <property type="entry name" value="Beta-D-glucan exohydrolase, C-terminal domain"/>
    <property type="match status" value="1"/>
</dbReference>
<name>A0A4Q0NR34_9FLAO</name>
<keyword evidence="2 4" id="KW-0378">Hydrolase</keyword>
<evidence type="ECO:0000256" key="3">
    <source>
        <dbReference type="ARBA" id="ARBA00023277"/>
    </source>
</evidence>
<comment type="similarity">
    <text evidence="1 4">Belongs to the glycosyl hydrolase 3 family.</text>
</comment>
<dbReference type="Pfam" id="PF01915">
    <property type="entry name" value="Glyco_hydro_3_C"/>
    <property type="match status" value="1"/>
</dbReference>
<protein>
    <submittedName>
        <fullName evidence="7">Beta-glucosidase</fullName>
    </submittedName>
</protein>
<dbReference type="EMBL" id="QOVK01000032">
    <property type="protein sequence ID" value="RXG12102.1"/>
    <property type="molecule type" value="Genomic_DNA"/>
</dbReference>
<dbReference type="Gene3D" id="3.40.50.1700">
    <property type="entry name" value="Glycoside hydrolase family 3 C-terminal domain"/>
    <property type="match status" value="1"/>
</dbReference>
<evidence type="ECO:0000256" key="2">
    <source>
        <dbReference type="ARBA" id="ARBA00022801"/>
    </source>
</evidence>
<proteinExistence type="inferred from homology"/>
<feature type="domain" description="Fibronectin type III-like" evidence="6">
    <location>
        <begin position="664"/>
        <end position="735"/>
    </location>
</feature>
<feature type="signal peptide" evidence="5">
    <location>
        <begin position="1"/>
        <end position="18"/>
    </location>
</feature>
<dbReference type="SUPFAM" id="SSF51445">
    <property type="entry name" value="(Trans)glycosidases"/>
    <property type="match status" value="1"/>
</dbReference>
<dbReference type="PROSITE" id="PS00775">
    <property type="entry name" value="GLYCOSYL_HYDROL_F3"/>
    <property type="match status" value="1"/>
</dbReference>
<dbReference type="PRINTS" id="PR00133">
    <property type="entry name" value="GLHYDRLASE3"/>
</dbReference>
<dbReference type="Proteomes" id="UP000289859">
    <property type="component" value="Unassembled WGS sequence"/>
</dbReference>
<dbReference type="InterPro" id="IPR026891">
    <property type="entry name" value="Fn3-like"/>
</dbReference>
<dbReference type="InterPro" id="IPR050288">
    <property type="entry name" value="Cellulose_deg_GH3"/>
</dbReference>